<dbReference type="Proteomes" id="UP001229421">
    <property type="component" value="Unassembled WGS sequence"/>
</dbReference>
<evidence type="ECO:0000313" key="2">
    <source>
        <dbReference type="EMBL" id="KAK1416730.1"/>
    </source>
</evidence>
<proteinExistence type="predicted"/>
<accession>A0AAD8NI12</accession>
<organism evidence="2 3">
    <name type="scientific">Tagetes erecta</name>
    <name type="common">African marigold</name>
    <dbReference type="NCBI Taxonomy" id="13708"/>
    <lineage>
        <taxon>Eukaryota</taxon>
        <taxon>Viridiplantae</taxon>
        <taxon>Streptophyta</taxon>
        <taxon>Embryophyta</taxon>
        <taxon>Tracheophyta</taxon>
        <taxon>Spermatophyta</taxon>
        <taxon>Magnoliopsida</taxon>
        <taxon>eudicotyledons</taxon>
        <taxon>Gunneridae</taxon>
        <taxon>Pentapetalae</taxon>
        <taxon>asterids</taxon>
        <taxon>campanulids</taxon>
        <taxon>Asterales</taxon>
        <taxon>Asteraceae</taxon>
        <taxon>Asteroideae</taxon>
        <taxon>Heliantheae alliance</taxon>
        <taxon>Tageteae</taxon>
        <taxon>Tagetes</taxon>
    </lineage>
</organism>
<gene>
    <name evidence="2" type="ORF">QVD17_25846</name>
</gene>
<dbReference type="EMBL" id="JAUHHV010000007">
    <property type="protein sequence ID" value="KAK1416730.1"/>
    <property type="molecule type" value="Genomic_DNA"/>
</dbReference>
<reference evidence="2" key="1">
    <citation type="journal article" date="2023" name="bioRxiv">
        <title>Improved chromosome-level genome assembly for marigold (Tagetes erecta).</title>
        <authorList>
            <person name="Jiang F."/>
            <person name="Yuan L."/>
            <person name="Wang S."/>
            <person name="Wang H."/>
            <person name="Xu D."/>
            <person name="Wang A."/>
            <person name="Fan W."/>
        </authorList>
    </citation>
    <scope>NUCLEOTIDE SEQUENCE</scope>
    <source>
        <strain evidence="2">WSJ</strain>
        <tissue evidence="2">Leaf</tissue>
    </source>
</reference>
<comment type="caution">
    <text evidence="2">The sequence shown here is derived from an EMBL/GenBank/DDBJ whole genome shotgun (WGS) entry which is preliminary data.</text>
</comment>
<name>A0AAD8NI12_TARER</name>
<dbReference type="AlphaFoldDB" id="A0AAD8NI12"/>
<evidence type="ECO:0000256" key="1">
    <source>
        <dbReference type="SAM" id="MobiDB-lite"/>
    </source>
</evidence>
<feature type="region of interest" description="Disordered" evidence="1">
    <location>
        <begin position="1"/>
        <end position="30"/>
    </location>
</feature>
<keyword evidence="3" id="KW-1185">Reference proteome</keyword>
<protein>
    <submittedName>
        <fullName evidence="2">Uncharacterized protein</fullName>
    </submittedName>
</protein>
<sequence length="190" mass="22156">MWLVGGRDRAMKSQERWERKRQRSEGRRTEEAPEFVRSSAVIVVGAIVIQGFRAAMDYESQADSYGAGWWWRLGFGTEGLFYLMELRFLLCILQELQNFDVVAGDVAIRSSRLDYLDFTQPYTESATITLYNGFFVWLIERAHSEYLRGSIMNQIGIIIWLALTTLFTLRGDKQHSNLSRMAMVVWLLWH</sequence>
<evidence type="ECO:0000313" key="3">
    <source>
        <dbReference type="Proteomes" id="UP001229421"/>
    </source>
</evidence>